<protein>
    <recommendedName>
        <fullName evidence="4">PH domain-containing protein</fullName>
    </recommendedName>
</protein>
<accession>A0A922JMU0</accession>
<feature type="compositionally biased region" description="Basic and acidic residues" evidence="1">
    <location>
        <begin position="74"/>
        <end position="83"/>
    </location>
</feature>
<dbReference type="AlphaFoldDB" id="A0A922JMU0"/>
<evidence type="ECO:0000313" key="3">
    <source>
        <dbReference type="Proteomes" id="UP000811246"/>
    </source>
</evidence>
<feature type="region of interest" description="Disordered" evidence="1">
    <location>
        <begin position="74"/>
        <end position="95"/>
    </location>
</feature>
<sequence length="95" mass="10987">MEVENFLISHPTLRFGKGREQAVFRRYLCPEKDYLSFSLLYNNGERSLDLIFKDKAKAEVWFAGLKALISAGEQHGRRTRSDIPDVSSHSTEFYT</sequence>
<proteinExistence type="predicted"/>
<name>A0A922JMU0_CARIL</name>
<evidence type="ECO:0008006" key="4">
    <source>
        <dbReference type="Google" id="ProtNLM"/>
    </source>
</evidence>
<gene>
    <name evidence="2" type="ORF">I3842_05G161800</name>
</gene>
<dbReference type="Proteomes" id="UP000811246">
    <property type="component" value="Chromosome 5"/>
</dbReference>
<organism evidence="2 3">
    <name type="scientific">Carya illinoinensis</name>
    <name type="common">Pecan</name>
    <dbReference type="NCBI Taxonomy" id="32201"/>
    <lineage>
        <taxon>Eukaryota</taxon>
        <taxon>Viridiplantae</taxon>
        <taxon>Streptophyta</taxon>
        <taxon>Embryophyta</taxon>
        <taxon>Tracheophyta</taxon>
        <taxon>Spermatophyta</taxon>
        <taxon>Magnoliopsida</taxon>
        <taxon>eudicotyledons</taxon>
        <taxon>Gunneridae</taxon>
        <taxon>Pentapetalae</taxon>
        <taxon>rosids</taxon>
        <taxon>fabids</taxon>
        <taxon>Fagales</taxon>
        <taxon>Juglandaceae</taxon>
        <taxon>Carya</taxon>
    </lineage>
</organism>
<reference evidence="2" key="1">
    <citation type="submission" date="2021-01" db="EMBL/GenBank/DDBJ databases">
        <authorList>
            <person name="Lovell J.T."/>
            <person name="Bentley N."/>
            <person name="Bhattarai G."/>
            <person name="Jenkins J.W."/>
            <person name="Sreedasyam A."/>
            <person name="Alarcon Y."/>
            <person name="Bock C."/>
            <person name="Boston L."/>
            <person name="Carlson J."/>
            <person name="Cervantes K."/>
            <person name="Clermont K."/>
            <person name="Krom N."/>
            <person name="Kubenka K."/>
            <person name="Mamidi S."/>
            <person name="Mattison C."/>
            <person name="Monteros M."/>
            <person name="Pisani C."/>
            <person name="Plott C."/>
            <person name="Rajasekar S."/>
            <person name="Rhein H.S."/>
            <person name="Rohla C."/>
            <person name="Song M."/>
            <person name="Hilaire R.S."/>
            <person name="Shu S."/>
            <person name="Wells L."/>
            <person name="Wang X."/>
            <person name="Webber J."/>
            <person name="Heerema R.J."/>
            <person name="Klein P."/>
            <person name="Conner P."/>
            <person name="Grauke L."/>
            <person name="Grimwood J."/>
            <person name="Schmutz J."/>
            <person name="Randall J.J."/>
        </authorList>
    </citation>
    <scope>NUCLEOTIDE SEQUENCE</scope>
    <source>
        <tissue evidence="2">Leaf</tissue>
    </source>
</reference>
<dbReference type="EMBL" id="CM031829">
    <property type="protein sequence ID" value="KAG6713603.1"/>
    <property type="molecule type" value="Genomic_DNA"/>
</dbReference>
<evidence type="ECO:0000256" key="1">
    <source>
        <dbReference type="SAM" id="MobiDB-lite"/>
    </source>
</evidence>
<evidence type="ECO:0000313" key="2">
    <source>
        <dbReference type="EMBL" id="KAG6713603.1"/>
    </source>
</evidence>
<comment type="caution">
    <text evidence="2">The sequence shown here is derived from an EMBL/GenBank/DDBJ whole genome shotgun (WGS) entry which is preliminary data.</text>
</comment>